<dbReference type="InterPro" id="IPR006179">
    <property type="entry name" value="5_nucleotidase/apyrase"/>
</dbReference>
<dbReference type="GO" id="GO:0005829">
    <property type="term" value="C:cytosol"/>
    <property type="evidence" value="ECO:0007669"/>
    <property type="project" value="TreeGrafter"/>
</dbReference>
<dbReference type="Pfam" id="PF21953">
    <property type="entry name" value="NadN_nucleosid_C"/>
    <property type="match status" value="1"/>
</dbReference>
<evidence type="ECO:0000256" key="1">
    <source>
        <dbReference type="SAM" id="SignalP"/>
    </source>
</evidence>
<sequence length="594" mass="68547">MITSLLTLLTLTTCTEVVLQQQPHITPPKHSSFRELIWGDINYLHTTDTHGWYAGHLNQKPYSADWGDFISLTQHFKTHARVHNVDLLIVDTGDKHDGNGLSDATVPNGLISTGIFNSVDYDLVTIGNHELYYEDYSRLEYEVTVEHFGERYVSSNVEYLLDNDTFVSFGNKFRYFTTENQQRRVLALSFLFNFQRYNDKTRVTPISEVLQQSWFIELTKTYNEDNVDTLVVFGHIPVTDHENHELESLHVVLRRWFPDTLIQYLGGHSHIRDFTVFDNKATGLQSGRYCETVGFVSLNFTTNEFNRRYIDFNLESFKHHAGTNISPHSDNFDTKEGLNVSSYITKVRKDLNLAESYGYVPVNYLMNGYPLSHKQNLYTFLSTNILPTLPQLHANVDRVMLINSGGIRYDLYKGNYTRDSEFIVSPFTNDWNYIRLPRGLALRIAPYLNKGDFIALASPDSDRLKKRDTLSREFDSLDIESSLTRKCTFEHNPNFKKGQTTTDDHGCEGDDVKHNNIAYFPSPNVVQSYQTFSKPTTSEDDLVDVVFYSFIQSYVMNALNDLDPTNTYKNKDFLYYGAESTGQLLTRYVKENWA</sequence>
<dbReference type="GO" id="GO:0009166">
    <property type="term" value="P:nucleotide catabolic process"/>
    <property type="evidence" value="ECO:0007669"/>
    <property type="project" value="InterPro"/>
</dbReference>
<dbReference type="PANTHER" id="PTHR11575">
    <property type="entry name" value="5'-NUCLEOTIDASE-RELATED"/>
    <property type="match status" value="1"/>
</dbReference>
<dbReference type="OrthoDB" id="7722975at2759"/>
<reference evidence="3" key="1">
    <citation type="journal article" date="2021" name="Open Biol.">
        <title>Shared evolutionary footprints suggest mitochondrial oxidative damage underlies multiple complex I losses in fungi.</title>
        <authorList>
            <person name="Schikora-Tamarit M.A."/>
            <person name="Marcet-Houben M."/>
            <person name="Nosek J."/>
            <person name="Gabaldon T."/>
        </authorList>
    </citation>
    <scope>NUCLEOTIDE SEQUENCE</scope>
    <source>
        <strain evidence="3">CBS2887</strain>
    </source>
</reference>
<reference evidence="3" key="2">
    <citation type="submission" date="2021-01" db="EMBL/GenBank/DDBJ databases">
        <authorList>
            <person name="Schikora-Tamarit M.A."/>
        </authorList>
    </citation>
    <scope>NUCLEOTIDE SEQUENCE</scope>
    <source>
        <strain evidence="3">CBS2887</strain>
    </source>
</reference>
<dbReference type="PANTHER" id="PTHR11575:SF22">
    <property type="entry name" value="ADL392WP"/>
    <property type="match status" value="1"/>
</dbReference>
<dbReference type="EMBL" id="JAEUBG010002585">
    <property type="protein sequence ID" value="KAH3684360.1"/>
    <property type="molecule type" value="Genomic_DNA"/>
</dbReference>
<dbReference type="Proteomes" id="UP000774326">
    <property type="component" value="Unassembled WGS sequence"/>
</dbReference>
<dbReference type="InterPro" id="IPR036907">
    <property type="entry name" value="5'-Nucleotdase_C_sf"/>
</dbReference>
<dbReference type="InterPro" id="IPR041823">
    <property type="entry name" value="YHR202W_N"/>
</dbReference>
<evidence type="ECO:0000313" key="4">
    <source>
        <dbReference type="Proteomes" id="UP000774326"/>
    </source>
</evidence>
<dbReference type="GO" id="GO:0016787">
    <property type="term" value="F:hydrolase activity"/>
    <property type="evidence" value="ECO:0007669"/>
    <property type="project" value="InterPro"/>
</dbReference>
<dbReference type="SUPFAM" id="SSF56300">
    <property type="entry name" value="Metallo-dependent phosphatases"/>
    <property type="match status" value="1"/>
</dbReference>
<evidence type="ECO:0000259" key="2">
    <source>
        <dbReference type="Pfam" id="PF21953"/>
    </source>
</evidence>
<evidence type="ECO:0000313" key="3">
    <source>
        <dbReference type="EMBL" id="KAH3684360.1"/>
    </source>
</evidence>
<feature type="signal peptide" evidence="1">
    <location>
        <begin position="1"/>
        <end position="20"/>
    </location>
</feature>
<dbReference type="InterPro" id="IPR014485">
    <property type="entry name" value="Pesterase_C1039"/>
</dbReference>
<protein>
    <recommendedName>
        <fullName evidence="2">Putative 5'-nucleotidase C-terminal domain-containing protein</fullName>
    </recommendedName>
</protein>
<comment type="caution">
    <text evidence="3">The sequence shown here is derived from an EMBL/GenBank/DDBJ whole genome shotgun (WGS) entry which is preliminary data.</text>
</comment>
<dbReference type="PIRSF" id="PIRSF017316">
    <property type="entry name" value="Pesterase_C1039"/>
    <property type="match status" value="1"/>
</dbReference>
<keyword evidence="1" id="KW-0732">Signal</keyword>
<feature type="domain" description="Putative 5'-nucleotidase C-terminal" evidence="2">
    <location>
        <begin position="363"/>
        <end position="555"/>
    </location>
</feature>
<name>A0A9P8Q763_WICPI</name>
<dbReference type="FunFam" id="3.60.21.10:FF:000043">
    <property type="entry name" value="Ser/Thr protein phosphatase family"/>
    <property type="match status" value="1"/>
</dbReference>
<gene>
    <name evidence="3" type="ORF">WICPIJ_004669</name>
</gene>
<dbReference type="AlphaFoldDB" id="A0A9P8Q763"/>
<feature type="chain" id="PRO_5040203172" description="Putative 5'-nucleotidase C-terminal domain-containing protein" evidence="1">
    <location>
        <begin position="21"/>
        <end position="594"/>
    </location>
</feature>
<dbReference type="Gene3D" id="3.90.780.10">
    <property type="entry name" value="5'-Nucleotidase, C-terminal domain"/>
    <property type="match status" value="2"/>
</dbReference>
<dbReference type="InterPro" id="IPR053828">
    <property type="entry name" value="Nucleosidase_C"/>
</dbReference>
<dbReference type="GO" id="GO:0005576">
    <property type="term" value="C:extracellular region"/>
    <property type="evidence" value="ECO:0007669"/>
    <property type="project" value="UniProtKB-ARBA"/>
</dbReference>
<accession>A0A9P8Q763</accession>
<keyword evidence="4" id="KW-1185">Reference proteome</keyword>
<organism evidence="3 4">
    <name type="scientific">Wickerhamomyces pijperi</name>
    <name type="common">Yeast</name>
    <name type="synonym">Pichia pijperi</name>
    <dbReference type="NCBI Taxonomy" id="599730"/>
    <lineage>
        <taxon>Eukaryota</taxon>
        <taxon>Fungi</taxon>
        <taxon>Dikarya</taxon>
        <taxon>Ascomycota</taxon>
        <taxon>Saccharomycotina</taxon>
        <taxon>Saccharomycetes</taxon>
        <taxon>Phaffomycetales</taxon>
        <taxon>Wickerhamomycetaceae</taxon>
        <taxon>Wickerhamomyces</taxon>
    </lineage>
</organism>
<proteinExistence type="predicted"/>
<dbReference type="Gene3D" id="3.60.21.10">
    <property type="match status" value="1"/>
</dbReference>
<dbReference type="CDD" id="cd07407">
    <property type="entry name" value="MPP_YHR202W_N"/>
    <property type="match status" value="1"/>
</dbReference>
<dbReference type="InterPro" id="IPR029052">
    <property type="entry name" value="Metallo-depent_PP-like"/>
</dbReference>
<dbReference type="SUPFAM" id="SSF55816">
    <property type="entry name" value="5'-nucleotidase (syn. UDP-sugar hydrolase), C-terminal domain"/>
    <property type="match status" value="1"/>
</dbReference>